<accession>W4KLP3</accession>
<dbReference type="Proteomes" id="UP000030671">
    <property type="component" value="Unassembled WGS sequence"/>
</dbReference>
<reference evidence="2 3" key="1">
    <citation type="journal article" date="2012" name="New Phytol.">
        <title>Insight into trade-off between wood decay and parasitism from the genome of a fungal forest pathogen.</title>
        <authorList>
            <person name="Olson A."/>
            <person name="Aerts A."/>
            <person name="Asiegbu F."/>
            <person name="Belbahri L."/>
            <person name="Bouzid O."/>
            <person name="Broberg A."/>
            <person name="Canback B."/>
            <person name="Coutinho P.M."/>
            <person name="Cullen D."/>
            <person name="Dalman K."/>
            <person name="Deflorio G."/>
            <person name="van Diepen L.T."/>
            <person name="Dunand C."/>
            <person name="Duplessis S."/>
            <person name="Durling M."/>
            <person name="Gonthier P."/>
            <person name="Grimwood J."/>
            <person name="Fossdal C.G."/>
            <person name="Hansson D."/>
            <person name="Henrissat B."/>
            <person name="Hietala A."/>
            <person name="Himmelstrand K."/>
            <person name="Hoffmeister D."/>
            <person name="Hogberg N."/>
            <person name="James T.Y."/>
            <person name="Karlsson M."/>
            <person name="Kohler A."/>
            <person name="Kues U."/>
            <person name="Lee Y.H."/>
            <person name="Lin Y.C."/>
            <person name="Lind M."/>
            <person name="Lindquist E."/>
            <person name="Lombard V."/>
            <person name="Lucas S."/>
            <person name="Lunden K."/>
            <person name="Morin E."/>
            <person name="Murat C."/>
            <person name="Park J."/>
            <person name="Raffaello T."/>
            <person name="Rouze P."/>
            <person name="Salamov A."/>
            <person name="Schmutz J."/>
            <person name="Solheim H."/>
            <person name="Stahlberg J."/>
            <person name="Velez H."/>
            <person name="de Vries R.P."/>
            <person name="Wiebenga A."/>
            <person name="Woodward S."/>
            <person name="Yakovlev I."/>
            <person name="Garbelotto M."/>
            <person name="Martin F."/>
            <person name="Grigoriev I.V."/>
            <person name="Stenlid J."/>
        </authorList>
    </citation>
    <scope>NUCLEOTIDE SEQUENCE [LARGE SCALE GENOMIC DNA]</scope>
    <source>
        <strain evidence="2 3">TC 32-1</strain>
    </source>
</reference>
<dbReference type="eggNOG" id="ENOG502QTT5">
    <property type="taxonomic scope" value="Eukaryota"/>
</dbReference>
<dbReference type="HOGENOM" id="CLU_078586_0_1_1"/>
<dbReference type="AlphaFoldDB" id="W4KLP3"/>
<evidence type="ECO:0000313" key="2">
    <source>
        <dbReference type="EMBL" id="ETW85971.1"/>
    </source>
</evidence>
<dbReference type="OrthoDB" id="6423603at2759"/>
<dbReference type="EMBL" id="KI925455">
    <property type="protein sequence ID" value="ETW85971.1"/>
    <property type="molecule type" value="Genomic_DNA"/>
</dbReference>
<dbReference type="Gene3D" id="3.30.530.20">
    <property type="match status" value="1"/>
</dbReference>
<dbReference type="PANTHER" id="PTHR40370">
    <property type="entry name" value="EXPRESSED PROTEIN"/>
    <property type="match status" value="1"/>
</dbReference>
<feature type="domain" description="DUF3074" evidence="1">
    <location>
        <begin position="64"/>
        <end position="225"/>
    </location>
</feature>
<dbReference type="RefSeq" id="XP_009542768.1">
    <property type="nucleotide sequence ID" value="XM_009544473.1"/>
</dbReference>
<keyword evidence="3" id="KW-1185">Reference proteome</keyword>
<dbReference type="KEGG" id="hir:HETIRDRAFT_448910"/>
<dbReference type="InterPro" id="IPR024500">
    <property type="entry name" value="DUF3074"/>
</dbReference>
<dbReference type="STRING" id="747525.W4KLP3"/>
<dbReference type="InterPro" id="IPR023393">
    <property type="entry name" value="START-like_dom_sf"/>
</dbReference>
<sequence length="269" mass="29316">MSTGSLLTIQKSLKLSELPSEDALLAAARELIASTYSWKRGKSFQKNKVHTFSRSKGAGDGAAWHGRVSEHTAEDATFDEFWSKIGHDHANNEVAFMKEVKKATLVKQVTSNMSIWSMYYEFTPPVSPRVFTVLQFAHLDETSPRTGFLIQVPVDITEDPELAKLEEKAVKGRYCSVEIIKELENGNVEWRMATSSSPGGSIPTFIVESSMASTISADVPHFLNWYHSIRPKATSTLPSTVTPTVTADIPVPGIAPTTVTSGTASGPVA</sequence>
<organism evidence="2 3">
    <name type="scientific">Heterobasidion irregulare (strain TC 32-1)</name>
    <dbReference type="NCBI Taxonomy" id="747525"/>
    <lineage>
        <taxon>Eukaryota</taxon>
        <taxon>Fungi</taxon>
        <taxon>Dikarya</taxon>
        <taxon>Basidiomycota</taxon>
        <taxon>Agaricomycotina</taxon>
        <taxon>Agaricomycetes</taxon>
        <taxon>Russulales</taxon>
        <taxon>Bondarzewiaceae</taxon>
        <taxon>Heterobasidion</taxon>
        <taxon>Heterobasidion annosum species complex</taxon>
    </lineage>
</organism>
<name>W4KLP3_HETIT</name>
<dbReference type="Pfam" id="PF11274">
    <property type="entry name" value="DUF3074"/>
    <property type="match status" value="1"/>
</dbReference>
<protein>
    <recommendedName>
        <fullName evidence="1">DUF3074 domain-containing protein</fullName>
    </recommendedName>
</protein>
<dbReference type="SUPFAM" id="SSF55961">
    <property type="entry name" value="Bet v1-like"/>
    <property type="match status" value="1"/>
</dbReference>
<evidence type="ECO:0000259" key="1">
    <source>
        <dbReference type="Pfam" id="PF11274"/>
    </source>
</evidence>
<gene>
    <name evidence="2" type="ORF">HETIRDRAFT_448910</name>
</gene>
<evidence type="ECO:0000313" key="3">
    <source>
        <dbReference type="Proteomes" id="UP000030671"/>
    </source>
</evidence>
<proteinExistence type="predicted"/>
<dbReference type="InParanoid" id="W4KLP3"/>
<dbReference type="GeneID" id="20675897"/>
<dbReference type="PANTHER" id="PTHR40370:SF1">
    <property type="entry name" value="DUF3074 DOMAIN-CONTAINING PROTEIN"/>
    <property type="match status" value="1"/>
</dbReference>